<dbReference type="OrthoDB" id="9762913at2"/>
<evidence type="ECO:0000313" key="7">
    <source>
        <dbReference type="EMBL" id="TLD98399.1"/>
    </source>
</evidence>
<dbReference type="AlphaFoldDB" id="A0A099U0U7"/>
<dbReference type="Gene3D" id="3.40.309.10">
    <property type="entry name" value="Aldehyde Dehydrogenase, Chain A, domain 2"/>
    <property type="match status" value="1"/>
</dbReference>
<protein>
    <submittedName>
        <fullName evidence="6 7">Aldehyde dehydrogenase</fullName>
        <ecNumber evidence="6">1.2.1.-</ecNumber>
        <ecNumber evidence="6">1.2.1.3</ecNumber>
    </submittedName>
</protein>
<dbReference type="Gene3D" id="3.40.605.10">
    <property type="entry name" value="Aldehyde Dehydrogenase, Chain A, domain 1"/>
    <property type="match status" value="1"/>
</dbReference>
<dbReference type="InterPro" id="IPR015590">
    <property type="entry name" value="Aldehyde_DH_dom"/>
</dbReference>
<dbReference type="RefSeq" id="WP_034557893.1">
    <property type="nucleotide sequence ID" value="NZ_FZML01000037.1"/>
</dbReference>
<gene>
    <name evidence="6" type="primary">aldB_1</name>
    <name evidence="7" type="ORF">LS73_009030</name>
    <name evidence="6" type="ORF">NCTC12714_00598</name>
</gene>
<evidence type="ECO:0000259" key="5">
    <source>
        <dbReference type="Pfam" id="PF00171"/>
    </source>
</evidence>
<evidence type="ECO:0000256" key="1">
    <source>
        <dbReference type="ARBA" id="ARBA00009986"/>
    </source>
</evidence>
<dbReference type="STRING" id="216.LS73_04670"/>
<evidence type="ECO:0000313" key="6">
    <source>
        <dbReference type="EMBL" id="STQ85810.1"/>
    </source>
</evidence>
<dbReference type="InterPro" id="IPR016162">
    <property type="entry name" value="Ald_DH_N"/>
</dbReference>
<dbReference type="SUPFAM" id="SSF53720">
    <property type="entry name" value="ALDH-like"/>
    <property type="match status" value="1"/>
</dbReference>
<feature type="active site" evidence="3">
    <location>
        <position position="258"/>
    </location>
</feature>
<keyword evidence="9" id="KW-1185">Reference proteome</keyword>
<dbReference type="EMBL" id="UGJE01000002">
    <property type="protein sequence ID" value="STQ85810.1"/>
    <property type="molecule type" value="Genomic_DNA"/>
</dbReference>
<accession>A0A099U0U7</accession>
<reference evidence="7 8" key="1">
    <citation type="journal article" date="2014" name="Genome Announc.">
        <title>Draft genome sequences of eight enterohepatic helicobacter species isolated from both laboratory and wild rodents.</title>
        <authorList>
            <person name="Sheh A."/>
            <person name="Shen Z."/>
            <person name="Fox J.G."/>
        </authorList>
    </citation>
    <scope>NUCLEOTIDE SEQUENCE [LARGE SCALE GENOMIC DNA]</scope>
    <source>
        <strain evidence="7 8">ST1</strain>
    </source>
</reference>
<keyword evidence="2 4" id="KW-0560">Oxidoreductase</keyword>
<dbReference type="InterPro" id="IPR016161">
    <property type="entry name" value="Ald_DH/histidinol_DH"/>
</dbReference>
<dbReference type="EC" id="1.2.1.-" evidence="6"/>
<dbReference type="PANTHER" id="PTHR43111">
    <property type="entry name" value="ALDEHYDE DEHYDROGENASE B-RELATED"/>
    <property type="match status" value="1"/>
</dbReference>
<dbReference type="Proteomes" id="UP000255139">
    <property type="component" value="Unassembled WGS sequence"/>
</dbReference>
<dbReference type="FunFam" id="3.40.309.10:FF:000012">
    <property type="entry name" value="Betaine aldehyde dehydrogenase"/>
    <property type="match status" value="1"/>
</dbReference>
<sequence length="501" mass="55541">MSKYRDSKNVFKSRYGNYIGGEWVAPVDGKYVENKSPINGQVLCEVPQSTEKDIDKALDAAHKAQTGWERTSVMQRANILLKIADRLEENFELLSHAETWDKGKPIRESRAIDLDLSIDHFRYFASAIRAQEGGASEITYDAVAYHYHEPIGVVGIIVPWNFSILMTVWKIAPALAAGNSIVVKLASATPASVLVMLDVIGDLLPAGVLNVVNGDGEKVGTYLATNPRIAKVAFTGSTAVGRQIMQSATKNIIPCTLELGGKSPNIFFSDVFEHGEAFVDKIIEGLLFFSFNQGENCTCPSRAIIHESVYDRLMEKALVRAKAIKQGNPLDDDTMIGSQVDEKQVQRILEYIEIGKKEGAQLLIGGERNTEGELAKGCFVKPTMLKGHNKMRIFQEEIFGPVSSVTTFKTDAEALEIANDTVYGLASYIWTKDIDRAYRFSRGIKAGRVWVNSLDDAPAHIAFGGYKQSGIGRETHKRTLENYQQIKSVMVSHTNDRFKFF</sequence>
<dbReference type="EC" id="1.2.1.3" evidence="6"/>
<feature type="domain" description="Aldehyde dehydrogenase" evidence="5">
    <location>
        <begin position="23"/>
        <end position="489"/>
    </location>
</feature>
<reference evidence="6 9" key="2">
    <citation type="submission" date="2018-06" db="EMBL/GenBank/DDBJ databases">
        <authorList>
            <consortium name="Pathogen Informatics"/>
            <person name="Doyle S."/>
        </authorList>
    </citation>
    <scope>NUCLEOTIDE SEQUENCE [LARGE SCALE GENOMIC DNA]</scope>
    <source>
        <strain evidence="6 9">NCTC12714</strain>
    </source>
</reference>
<evidence type="ECO:0000313" key="8">
    <source>
        <dbReference type="Proteomes" id="UP000029922"/>
    </source>
</evidence>
<dbReference type="InterPro" id="IPR016163">
    <property type="entry name" value="Ald_DH_C"/>
</dbReference>
<evidence type="ECO:0000313" key="9">
    <source>
        <dbReference type="Proteomes" id="UP000255139"/>
    </source>
</evidence>
<dbReference type="EMBL" id="JRPD02000032">
    <property type="protein sequence ID" value="TLD98399.1"/>
    <property type="molecule type" value="Genomic_DNA"/>
</dbReference>
<proteinExistence type="inferred from homology"/>
<dbReference type="Proteomes" id="UP000029922">
    <property type="component" value="Unassembled WGS sequence"/>
</dbReference>
<organism evidence="6 9">
    <name type="scientific">Helicobacter muridarum</name>
    <dbReference type="NCBI Taxonomy" id="216"/>
    <lineage>
        <taxon>Bacteria</taxon>
        <taxon>Pseudomonadati</taxon>
        <taxon>Campylobacterota</taxon>
        <taxon>Epsilonproteobacteria</taxon>
        <taxon>Campylobacterales</taxon>
        <taxon>Helicobacteraceae</taxon>
        <taxon>Helicobacter</taxon>
    </lineage>
</organism>
<dbReference type="PANTHER" id="PTHR43111:SF1">
    <property type="entry name" value="ALDEHYDE DEHYDROGENASE B-RELATED"/>
    <property type="match status" value="1"/>
</dbReference>
<evidence type="ECO:0000256" key="2">
    <source>
        <dbReference type="ARBA" id="ARBA00023002"/>
    </source>
</evidence>
<dbReference type="PROSITE" id="PS00687">
    <property type="entry name" value="ALDEHYDE_DEHYDR_GLU"/>
    <property type="match status" value="1"/>
</dbReference>
<dbReference type="Pfam" id="PF00171">
    <property type="entry name" value="Aldedh"/>
    <property type="match status" value="1"/>
</dbReference>
<comment type="similarity">
    <text evidence="1 4">Belongs to the aldehyde dehydrogenase family.</text>
</comment>
<evidence type="ECO:0000256" key="3">
    <source>
        <dbReference type="PROSITE-ProRule" id="PRU10007"/>
    </source>
</evidence>
<dbReference type="InterPro" id="IPR029510">
    <property type="entry name" value="Ald_DH_CS_GLU"/>
</dbReference>
<dbReference type="GO" id="GO:0004029">
    <property type="term" value="F:aldehyde dehydrogenase (NAD+) activity"/>
    <property type="evidence" value="ECO:0007669"/>
    <property type="project" value="UniProtKB-EC"/>
</dbReference>
<dbReference type="FunFam" id="3.40.605.10:FF:000001">
    <property type="entry name" value="Aldehyde dehydrogenase 1"/>
    <property type="match status" value="1"/>
</dbReference>
<name>A0A099U0U7_9HELI</name>
<evidence type="ECO:0000256" key="4">
    <source>
        <dbReference type="RuleBase" id="RU003345"/>
    </source>
</evidence>